<dbReference type="Pfam" id="PF00491">
    <property type="entry name" value="Arginase"/>
    <property type="match status" value="1"/>
</dbReference>
<evidence type="ECO:0000313" key="4">
    <source>
        <dbReference type="Proteomes" id="UP001521116"/>
    </source>
</evidence>
<evidence type="ECO:0000256" key="2">
    <source>
        <dbReference type="SAM" id="SignalP"/>
    </source>
</evidence>
<dbReference type="InterPro" id="IPR023696">
    <property type="entry name" value="Ureohydrolase_dom_sf"/>
</dbReference>
<reference evidence="3 4" key="1">
    <citation type="submission" date="2024-02" db="EMBL/GenBank/DDBJ databases">
        <title>De novo assembly and annotation of 12 fungi associated with fruit tree decline syndrome in Ontario, Canada.</title>
        <authorList>
            <person name="Sulman M."/>
            <person name="Ellouze W."/>
            <person name="Ilyukhin E."/>
        </authorList>
    </citation>
    <scope>NUCLEOTIDE SEQUENCE [LARGE SCALE GENOMIC DNA]</scope>
    <source>
        <strain evidence="3 4">M1-105</strain>
    </source>
</reference>
<protein>
    <recommendedName>
        <fullName evidence="5">Arginase</fullName>
    </recommendedName>
</protein>
<keyword evidence="2" id="KW-0732">Signal</keyword>
<evidence type="ECO:0008006" key="5">
    <source>
        <dbReference type="Google" id="ProtNLM"/>
    </source>
</evidence>
<evidence type="ECO:0000256" key="1">
    <source>
        <dbReference type="PROSITE-ProRule" id="PRU00742"/>
    </source>
</evidence>
<feature type="signal peptide" evidence="2">
    <location>
        <begin position="1"/>
        <end position="20"/>
    </location>
</feature>
<sequence>MSLILSSFTSILSIISLSLARDITFPPLSGYQQQVPVQPGSAFNPAGSIKDDGLSGAKFAGLTTFANLPYVHCLAAEGEEVERFDVAFLGAPFDTGVNHGTFLHIAHEEGLIRNTSIHAGIRAPVMRPKGDIRNDIRCGFDMVKAREIDRIGISGVIERLKERVGGSKVYISVDIDVLDPAFAPVEVSPVWDNAGETTVLAAAQVADSLLTLMVQKPVKPTAEETL</sequence>
<dbReference type="PROSITE" id="PS51409">
    <property type="entry name" value="ARGINASE_2"/>
    <property type="match status" value="1"/>
</dbReference>
<feature type="chain" id="PRO_5047208178" description="Arginase" evidence="2">
    <location>
        <begin position="21"/>
        <end position="226"/>
    </location>
</feature>
<keyword evidence="4" id="KW-1185">Reference proteome</keyword>
<dbReference type="Proteomes" id="UP001521116">
    <property type="component" value="Unassembled WGS sequence"/>
</dbReference>
<comment type="caution">
    <text evidence="3">The sequence shown here is derived from an EMBL/GenBank/DDBJ whole genome shotgun (WGS) entry which is preliminary data.</text>
</comment>
<dbReference type="PANTHER" id="PTHR11358:SF28">
    <property type="entry name" value="HYPOTHETICAL ARGINASE FAMILY PROTEIN (EUROFUNG)"/>
    <property type="match status" value="1"/>
</dbReference>
<name>A0ABR3T2K6_9PEZI</name>
<comment type="similarity">
    <text evidence="1">Belongs to the arginase family.</text>
</comment>
<dbReference type="SUPFAM" id="SSF52768">
    <property type="entry name" value="Arginase/deacetylase"/>
    <property type="match status" value="1"/>
</dbReference>
<dbReference type="EMBL" id="JAJVDC020000019">
    <property type="protein sequence ID" value="KAL1633780.1"/>
    <property type="molecule type" value="Genomic_DNA"/>
</dbReference>
<proteinExistence type="inferred from homology"/>
<dbReference type="PANTHER" id="PTHR11358">
    <property type="entry name" value="ARGINASE/AGMATINASE"/>
    <property type="match status" value="1"/>
</dbReference>
<gene>
    <name evidence="3" type="ORF">SLS56_002659</name>
</gene>
<dbReference type="InterPro" id="IPR006035">
    <property type="entry name" value="Ureohydrolase"/>
</dbReference>
<organism evidence="3 4">
    <name type="scientific">Neofusicoccum ribis</name>
    <dbReference type="NCBI Taxonomy" id="45134"/>
    <lineage>
        <taxon>Eukaryota</taxon>
        <taxon>Fungi</taxon>
        <taxon>Dikarya</taxon>
        <taxon>Ascomycota</taxon>
        <taxon>Pezizomycotina</taxon>
        <taxon>Dothideomycetes</taxon>
        <taxon>Dothideomycetes incertae sedis</taxon>
        <taxon>Botryosphaeriales</taxon>
        <taxon>Botryosphaeriaceae</taxon>
        <taxon>Neofusicoccum</taxon>
    </lineage>
</organism>
<dbReference type="Gene3D" id="3.40.800.10">
    <property type="entry name" value="Ureohydrolase domain"/>
    <property type="match status" value="2"/>
</dbReference>
<evidence type="ECO:0000313" key="3">
    <source>
        <dbReference type="EMBL" id="KAL1633780.1"/>
    </source>
</evidence>
<accession>A0ABR3T2K6</accession>